<dbReference type="Proteomes" id="UP000250579">
    <property type="component" value="Chromosome"/>
</dbReference>
<dbReference type="EMBL" id="CP022198">
    <property type="protein sequence ID" value="AXA67751.1"/>
    <property type="molecule type" value="Genomic_DNA"/>
</dbReference>
<gene>
    <name evidence="1" type="ORF">CE139_18655</name>
</gene>
<protein>
    <submittedName>
        <fullName evidence="1">Uncharacterized protein</fullName>
    </submittedName>
</protein>
<reference evidence="1 2" key="1">
    <citation type="submission" date="2017-06" db="EMBL/GenBank/DDBJ databases">
        <title>Evolution towards high GC content and high-temperature stress adaptation in endophytic Pseudomonas oryzihabitans impacted its plant-growth promoting traits.</title>
        <authorList>
            <person name="Nascimento F.X."/>
        </authorList>
    </citation>
    <scope>NUCLEOTIDE SEQUENCE [LARGE SCALE GENOMIC DNA]</scope>
    <source>
        <strain evidence="1 2">MS8</strain>
    </source>
</reference>
<evidence type="ECO:0000313" key="2">
    <source>
        <dbReference type="Proteomes" id="UP000250579"/>
    </source>
</evidence>
<sequence>MSHPLRGYVATLMLIALESYAAGIGVPTILIPEALAGAIPTYRELSFYYNSKGQLVKQVE</sequence>
<organism evidence="1 2">
    <name type="scientific">Pseudomonas oryzihabitans</name>
    <dbReference type="NCBI Taxonomy" id="47885"/>
    <lineage>
        <taxon>Bacteria</taxon>
        <taxon>Pseudomonadati</taxon>
        <taxon>Pseudomonadota</taxon>
        <taxon>Gammaproteobacteria</taxon>
        <taxon>Pseudomonadales</taxon>
        <taxon>Pseudomonadaceae</taxon>
        <taxon>Pseudomonas</taxon>
    </lineage>
</organism>
<dbReference type="AlphaFoldDB" id="A0A2Z5AEL7"/>
<evidence type="ECO:0000313" key="1">
    <source>
        <dbReference type="EMBL" id="AXA67751.1"/>
    </source>
</evidence>
<name>A0A2Z5AEL7_9PSED</name>
<accession>A0A2Z5AEL7</accession>
<dbReference type="RefSeq" id="WP_208691829.1">
    <property type="nucleotide sequence ID" value="NZ_CP022198.1"/>
</dbReference>
<proteinExistence type="predicted"/>